<protein>
    <submittedName>
        <fullName evidence="1">Uncharacterized protein</fullName>
    </submittedName>
</protein>
<dbReference type="AlphaFoldDB" id="A0A841R8S1"/>
<evidence type="ECO:0000313" key="2">
    <source>
        <dbReference type="Proteomes" id="UP000587760"/>
    </source>
</evidence>
<dbReference type="Proteomes" id="UP000587760">
    <property type="component" value="Unassembled WGS sequence"/>
</dbReference>
<comment type="caution">
    <text evidence="1">The sequence shown here is derived from an EMBL/GenBank/DDBJ whole genome shotgun (WGS) entry which is preliminary data.</text>
</comment>
<proteinExistence type="predicted"/>
<name>A0A841R8S1_9SPIO</name>
<accession>A0A841R8S1</accession>
<dbReference type="EMBL" id="JACHGJ010000002">
    <property type="protein sequence ID" value="MBB6479577.1"/>
    <property type="molecule type" value="Genomic_DNA"/>
</dbReference>
<dbReference type="RefSeq" id="WP_184744946.1">
    <property type="nucleotide sequence ID" value="NZ_JACHGJ010000002.1"/>
</dbReference>
<reference evidence="1 2" key="1">
    <citation type="submission" date="2020-08" db="EMBL/GenBank/DDBJ databases">
        <title>Genomic Encyclopedia of Type Strains, Phase IV (KMG-IV): sequencing the most valuable type-strain genomes for metagenomic binning, comparative biology and taxonomic classification.</title>
        <authorList>
            <person name="Goeker M."/>
        </authorList>
    </citation>
    <scope>NUCLEOTIDE SEQUENCE [LARGE SCALE GENOMIC DNA]</scope>
    <source>
        <strain evidence="1 2">DSM 2461</strain>
    </source>
</reference>
<evidence type="ECO:0000313" key="1">
    <source>
        <dbReference type="EMBL" id="MBB6479577.1"/>
    </source>
</evidence>
<gene>
    <name evidence="1" type="ORF">HNR50_001235</name>
</gene>
<keyword evidence="2" id="KW-1185">Reference proteome</keyword>
<organism evidence="1 2">
    <name type="scientific">Spirochaeta isovalerica</name>
    <dbReference type="NCBI Taxonomy" id="150"/>
    <lineage>
        <taxon>Bacteria</taxon>
        <taxon>Pseudomonadati</taxon>
        <taxon>Spirochaetota</taxon>
        <taxon>Spirochaetia</taxon>
        <taxon>Spirochaetales</taxon>
        <taxon>Spirochaetaceae</taxon>
        <taxon>Spirochaeta</taxon>
    </lineage>
</organism>
<sequence>MNKLYLLPFLLFLVGAWFYFSRRQMKLKIFYAEQRQRYIESHSELTGEQKASLSKGEPWPGMPSKILIELFGEPDRKRVLDQSVTRFIWTYPDLFVYISGDEVAEWKKK</sequence>